<keyword evidence="2" id="KW-1003">Cell membrane</keyword>
<evidence type="ECO:0000256" key="4">
    <source>
        <dbReference type="ARBA" id="ARBA00022989"/>
    </source>
</evidence>
<keyword evidence="10" id="KW-1185">Reference proteome</keyword>
<evidence type="ECO:0000313" key="10">
    <source>
        <dbReference type="Proteomes" id="UP000515312"/>
    </source>
</evidence>
<evidence type="ECO:0000256" key="1">
    <source>
        <dbReference type="ARBA" id="ARBA00004651"/>
    </source>
</evidence>
<evidence type="ECO:0000313" key="9">
    <source>
        <dbReference type="EMBL" id="QNI32248.1"/>
    </source>
</evidence>
<evidence type="ECO:0000259" key="8">
    <source>
        <dbReference type="Pfam" id="PF02706"/>
    </source>
</evidence>
<accession>A0A7G8BI78</accession>
<feature type="domain" description="Polysaccharide chain length determinant N-terminal" evidence="8">
    <location>
        <begin position="15"/>
        <end position="105"/>
    </location>
</feature>
<evidence type="ECO:0000256" key="7">
    <source>
        <dbReference type="SAM" id="Phobius"/>
    </source>
</evidence>
<evidence type="ECO:0000256" key="6">
    <source>
        <dbReference type="SAM" id="Coils"/>
    </source>
</evidence>
<dbReference type="SUPFAM" id="SSF57997">
    <property type="entry name" value="Tropomyosin"/>
    <property type="match status" value="1"/>
</dbReference>
<keyword evidence="6" id="KW-0175">Coiled coil</keyword>
<reference evidence="9 10" key="1">
    <citation type="submission" date="2020-08" db="EMBL/GenBank/DDBJ databases">
        <title>Edaphobacter telluris sp. nov. and Acidobacterium dinghuensis sp. nov., two acidobacteria isolated from forest soil.</title>
        <authorList>
            <person name="Fu J."/>
            <person name="Qiu L."/>
        </authorList>
    </citation>
    <scope>NUCLEOTIDE SEQUENCE [LARGE SCALE GENOMIC DNA]</scope>
    <source>
        <strain evidence="9">4Y35</strain>
    </source>
</reference>
<gene>
    <name evidence="9" type="ORF">H7849_25230</name>
</gene>
<keyword evidence="4 7" id="KW-1133">Transmembrane helix</keyword>
<comment type="subcellular location">
    <subcellularLocation>
        <location evidence="1">Cell membrane</location>
        <topology evidence="1">Multi-pass membrane protein</topology>
    </subcellularLocation>
</comment>
<dbReference type="KEGG" id="adin:H7849_25230"/>
<dbReference type="PANTHER" id="PTHR32309">
    <property type="entry name" value="TYROSINE-PROTEIN KINASE"/>
    <property type="match status" value="1"/>
</dbReference>
<organism evidence="9 10">
    <name type="scientific">Alloacidobacterium dinghuense</name>
    <dbReference type="NCBI Taxonomy" id="2763107"/>
    <lineage>
        <taxon>Bacteria</taxon>
        <taxon>Pseudomonadati</taxon>
        <taxon>Acidobacteriota</taxon>
        <taxon>Terriglobia</taxon>
        <taxon>Terriglobales</taxon>
        <taxon>Acidobacteriaceae</taxon>
        <taxon>Alloacidobacterium</taxon>
    </lineage>
</organism>
<protein>
    <submittedName>
        <fullName evidence="9">Lipopolysaccharide biosynthesis protein</fullName>
    </submittedName>
</protein>
<feature type="transmembrane region" description="Helical" evidence="7">
    <location>
        <begin position="28"/>
        <end position="46"/>
    </location>
</feature>
<feature type="coiled-coil region" evidence="6">
    <location>
        <begin position="190"/>
        <end position="247"/>
    </location>
</feature>
<dbReference type="InterPro" id="IPR050445">
    <property type="entry name" value="Bact_polysacc_biosynth/exp"/>
</dbReference>
<dbReference type="Proteomes" id="UP000515312">
    <property type="component" value="Chromosome"/>
</dbReference>
<keyword evidence="3 7" id="KW-0812">Transmembrane</keyword>
<dbReference type="AlphaFoldDB" id="A0A7G8BI78"/>
<dbReference type="GO" id="GO:0004713">
    <property type="term" value="F:protein tyrosine kinase activity"/>
    <property type="evidence" value="ECO:0007669"/>
    <property type="project" value="TreeGrafter"/>
</dbReference>
<sequence length="541" mass="59914">MSHSLAIASRSNTSVVSIVESAFRQRRVFLWASLATFLLAMLFIFGTHKKYSSEMVLLIQNARGNQPITAEPTAAMPPPSDVTEEQLNSQAQVLQSQDVLDEVVSPGWRNTPVQNRSQAELMEHLGATSFLAKHLDITPTKKSHLISVELREHDPKTATDTMNHLLAVFLSKQQDLTRPRGASKFFAEEAEKYKTQWAAAQQKLSAYQQQQSITSPGDRETWLQQQLADAEMNLRNTDAQVDEMDKRILADKDELGRLPARQNTVQRTLPDSGYMDQMSTLLIQLQNQRTELLTKYKPGDRLVKQVEDQIASTEKALNDARSNHFGEVTTDVNPTWQSADQSYNSNRAAIQGLKARRAALAASIASLQDQLNKAEGGETTYKSLLHDVTDAENNYQLYVQKRDAAQIADAMDTHELLNVAVVQYPTYSPTPVHPRPLIDTVLAVLSSLFIGAFAVFLAENGRRTFSTPYELEQASKFPVLATVPLGEAAPPAILDPGGRSGRVAVLTTPGMRSTQLTKLNWANFLSHFGFKDGEDPVGSAL</sequence>
<keyword evidence="5 7" id="KW-0472">Membrane</keyword>
<evidence type="ECO:0000256" key="5">
    <source>
        <dbReference type="ARBA" id="ARBA00023136"/>
    </source>
</evidence>
<dbReference type="InterPro" id="IPR003856">
    <property type="entry name" value="LPS_length_determ_N"/>
</dbReference>
<dbReference type="PANTHER" id="PTHR32309:SF13">
    <property type="entry name" value="FERRIC ENTEROBACTIN TRANSPORT PROTEIN FEPE"/>
    <property type="match status" value="1"/>
</dbReference>
<evidence type="ECO:0000256" key="2">
    <source>
        <dbReference type="ARBA" id="ARBA00022475"/>
    </source>
</evidence>
<feature type="transmembrane region" description="Helical" evidence="7">
    <location>
        <begin position="437"/>
        <end position="458"/>
    </location>
</feature>
<dbReference type="GO" id="GO:0005886">
    <property type="term" value="C:plasma membrane"/>
    <property type="evidence" value="ECO:0007669"/>
    <property type="project" value="UniProtKB-SubCell"/>
</dbReference>
<proteinExistence type="predicted"/>
<dbReference type="RefSeq" id="WP_186743203.1">
    <property type="nucleotide sequence ID" value="NZ_CP060394.1"/>
</dbReference>
<evidence type="ECO:0000256" key="3">
    <source>
        <dbReference type="ARBA" id="ARBA00022692"/>
    </source>
</evidence>
<name>A0A7G8BI78_9BACT</name>
<dbReference type="Pfam" id="PF02706">
    <property type="entry name" value="Wzz"/>
    <property type="match status" value="1"/>
</dbReference>
<dbReference type="EMBL" id="CP060394">
    <property type="protein sequence ID" value="QNI32248.1"/>
    <property type="molecule type" value="Genomic_DNA"/>
</dbReference>